<dbReference type="AlphaFoldDB" id="A0A395GZF1"/>
<gene>
    <name evidence="3" type="ORF">BO80DRAFT_407033</name>
</gene>
<feature type="transmembrane region" description="Helical" evidence="2">
    <location>
        <begin position="404"/>
        <end position="425"/>
    </location>
</feature>
<keyword evidence="2" id="KW-0472">Membrane</keyword>
<name>A0A395GZF1_9EURO</name>
<accession>A0A395GZF1</accession>
<dbReference type="EMBL" id="KZ824438">
    <property type="protein sequence ID" value="RAL00740.1"/>
    <property type="molecule type" value="Genomic_DNA"/>
</dbReference>
<dbReference type="GeneID" id="37222649"/>
<evidence type="ECO:0000256" key="1">
    <source>
        <dbReference type="SAM" id="Coils"/>
    </source>
</evidence>
<organism evidence="3 4">
    <name type="scientific">Aspergillus ibericus CBS 121593</name>
    <dbReference type="NCBI Taxonomy" id="1448316"/>
    <lineage>
        <taxon>Eukaryota</taxon>
        <taxon>Fungi</taxon>
        <taxon>Dikarya</taxon>
        <taxon>Ascomycota</taxon>
        <taxon>Pezizomycotina</taxon>
        <taxon>Eurotiomycetes</taxon>
        <taxon>Eurotiomycetidae</taxon>
        <taxon>Eurotiales</taxon>
        <taxon>Aspergillaceae</taxon>
        <taxon>Aspergillus</taxon>
        <taxon>Aspergillus subgen. Circumdati</taxon>
    </lineage>
</organism>
<evidence type="ECO:0000313" key="3">
    <source>
        <dbReference type="EMBL" id="RAL00740.1"/>
    </source>
</evidence>
<sequence length="426" mass="48151">MTKVPVSEQRQIFLACRAIFSGKNADLRKAKAIRTRLKDHEGSLRTLIPNYGLTRVLSVVKLFLEKGLFQSRAKAEMQFPGLFEPCPVRQTQHAVLEKEASQSTNKVLEGISSAYETERGKEEGEVPAETPAIVSVDAAHAPAEKQEQEDDSDQTLTTERPVASLFPLYLPYHAQHQILTTVQQVLEECIFDFMKKWLPVELESRGWDCAAAVELTKGTRLLAKWASRLPEDALRPADLKLDSILLTVVKIRHTAVHRLPTTAPGVCDFVAIAQKLTENLRDPIRTSQFEDLHRDLQDKIKILEFNKDVLEENQARELRRIEAEREQLNQREETLRAKTIEDDGENKLMMGLLLQETMEQIFKTGAVESETGRVWYSTADEAVCLSDLVLGLLRGELAERATALGFWMIGIFCFVPVFAWVLSVIV</sequence>
<dbReference type="VEuPathDB" id="FungiDB:BO80DRAFT_407033"/>
<reference evidence="3 4" key="1">
    <citation type="submission" date="2018-02" db="EMBL/GenBank/DDBJ databases">
        <title>The genomes of Aspergillus section Nigri reveals drivers in fungal speciation.</title>
        <authorList>
            <consortium name="DOE Joint Genome Institute"/>
            <person name="Vesth T.C."/>
            <person name="Nybo J."/>
            <person name="Theobald S."/>
            <person name="Brandl J."/>
            <person name="Frisvad J.C."/>
            <person name="Nielsen K.F."/>
            <person name="Lyhne E.K."/>
            <person name="Kogle M.E."/>
            <person name="Kuo A."/>
            <person name="Riley R."/>
            <person name="Clum A."/>
            <person name="Nolan M."/>
            <person name="Lipzen A."/>
            <person name="Salamov A."/>
            <person name="Henrissat B."/>
            <person name="Wiebenga A."/>
            <person name="De vries R.P."/>
            <person name="Grigoriev I.V."/>
            <person name="Mortensen U.H."/>
            <person name="Andersen M.R."/>
            <person name="Baker S.E."/>
        </authorList>
    </citation>
    <scope>NUCLEOTIDE SEQUENCE [LARGE SCALE GENOMIC DNA]</scope>
    <source>
        <strain evidence="3 4">CBS 121593</strain>
    </source>
</reference>
<keyword evidence="2" id="KW-1133">Transmembrane helix</keyword>
<dbReference type="Proteomes" id="UP000249402">
    <property type="component" value="Unassembled WGS sequence"/>
</dbReference>
<dbReference type="RefSeq" id="XP_025575067.1">
    <property type="nucleotide sequence ID" value="XM_025717784.1"/>
</dbReference>
<keyword evidence="1" id="KW-0175">Coiled coil</keyword>
<dbReference type="STRING" id="1448316.A0A395GZF1"/>
<evidence type="ECO:0000313" key="4">
    <source>
        <dbReference type="Proteomes" id="UP000249402"/>
    </source>
</evidence>
<protein>
    <submittedName>
        <fullName evidence="3">Ubiquinol-cytochrome-c reductase cytochrome c1</fullName>
    </submittedName>
</protein>
<dbReference type="OrthoDB" id="5324651at2759"/>
<proteinExistence type="predicted"/>
<evidence type="ECO:0000256" key="2">
    <source>
        <dbReference type="SAM" id="Phobius"/>
    </source>
</evidence>
<keyword evidence="2" id="KW-0812">Transmembrane</keyword>
<keyword evidence="4" id="KW-1185">Reference proteome</keyword>
<feature type="coiled-coil region" evidence="1">
    <location>
        <begin position="293"/>
        <end position="341"/>
    </location>
</feature>